<comment type="similarity">
    <text evidence="1">Belongs to the Gfo/Idh/MocA family.</text>
</comment>
<evidence type="ECO:0000259" key="6">
    <source>
        <dbReference type="Pfam" id="PF22725"/>
    </source>
</evidence>
<dbReference type="EMBL" id="LSRX01000532">
    <property type="protein sequence ID" value="OLP94700.1"/>
    <property type="molecule type" value="Genomic_DNA"/>
</dbReference>
<dbReference type="AlphaFoldDB" id="A0A1Q9DHX0"/>
<dbReference type="Pfam" id="PF22675">
    <property type="entry name" value="KH-I_KHDC4-BBP"/>
    <property type="match status" value="1"/>
</dbReference>
<gene>
    <name evidence="7" type="primary">bbp-1</name>
    <name evidence="7" type="ORF">AK812_SmicGene23246</name>
</gene>
<dbReference type="InterPro" id="IPR055256">
    <property type="entry name" value="KH_1_KHDC4/BBP-like"/>
</dbReference>
<evidence type="ECO:0000256" key="2">
    <source>
        <dbReference type="SAM" id="MobiDB-lite"/>
    </source>
</evidence>
<dbReference type="InterPro" id="IPR055170">
    <property type="entry name" value="GFO_IDH_MocA-like_dom"/>
</dbReference>
<comment type="caution">
    <text evidence="7">The sequence shown here is derived from an EMBL/GenBank/DDBJ whole genome shotgun (WGS) entry which is preliminary data.</text>
</comment>
<proteinExistence type="inferred from homology"/>
<dbReference type="SUPFAM" id="SSF54791">
    <property type="entry name" value="Eukaryotic type KH-domain (KH-domain type I)"/>
    <property type="match status" value="1"/>
</dbReference>
<feature type="domain" description="KHDC4/BBP-like KH-domain type I" evidence="5">
    <location>
        <begin position="259"/>
        <end position="316"/>
    </location>
</feature>
<feature type="domain" description="GFO/IDH/MocA-like oxidoreductase" evidence="6">
    <location>
        <begin position="482"/>
        <end position="595"/>
    </location>
</feature>
<evidence type="ECO:0000259" key="4">
    <source>
        <dbReference type="Pfam" id="PF16275"/>
    </source>
</evidence>
<dbReference type="InterPro" id="IPR032570">
    <property type="entry name" value="SF1-HH"/>
</dbReference>
<dbReference type="PANTHER" id="PTHR43377">
    <property type="entry name" value="BILIVERDIN REDUCTASE A"/>
    <property type="match status" value="1"/>
</dbReference>
<dbReference type="Gene3D" id="3.30.1370.10">
    <property type="entry name" value="K Homology domain, type 1"/>
    <property type="match status" value="1"/>
</dbReference>
<dbReference type="InterPro" id="IPR036612">
    <property type="entry name" value="KH_dom_type_1_sf"/>
</dbReference>
<dbReference type="SUPFAM" id="SSF51735">
    <property type="entry name" value="NAD(P)-binding Rossmann-fold domains"/>
    <property type="match status" value="1"/>
</dbReference>
<dbReference type="InterPro" id="IPR000683">
    <property type="entry name" value="Gfo/Idh/MocA-like_OxRdtase_N"/>
</dbReference>
<evidence type="ECO:0000256" key="1">
    <source>
        <dbReference type="ARBA" id="ARBA00010928"/>
    </source>
</evidence>
<dbReference type="PANTHER" id="PTHR43377:SF8">
    <property type="entry name" value="BLR3664 PROTEIN"/>
    <property type="match status" value="1"/>
</dbReference>
<dbReference type="Pfam" id="PF01408">
    <property type="entry name" value="GFO_IDH_MocA"/>
    <property type="match status" value="1"/>
</dbReference>
<evidence type="ECO:0000259" key="5">
    <source>
        <dbReference type="Pfam" id="PF22675"/>
    </source>
</evidence>
<dbReference type="GO" id="GO:0003723">
    <property type="term" value="F:RNA binding"/>
    <property type="evidence" value="ECO:0007669"/>
    <property type="project" value="InterPro"/>
</dbReference>
<dbReference type="Proteomes" id="UP000186817">
    <property type="component" value="Unassembled WGS sequence"/>
</dbReference>
<dbReference type="SUPFAM" id="SSF55347">
    <property type="entry name" value="Glyceraldehyde-3-phosphate dehydrogenase-like, C-terminal domain"/>
    <property type="match status" value="1"/>
</dbReference>
<evidence type="ECO:0000313" key="7">
    <source>
        <dbReference type="EMBL" id="OLP94700.1"/>
    </source>
</evidence>
<evidence type="ECO:0000313" key="8">
    <source>
        <dbReference type="Proteomes" id="UP000186817"/>
    </source>
</evidence>
<organism evidence="7 8">
    <name type="scientific">Symbiodinium microadriaticum</name>
    <name type="common">Dinoflagellate</name>
    <name type="synonym">Zooxanthella microadriatica</name>
    <dbReference type="NCBI Taxonomy" id="2951"/>
    <lineage>
        <taxon>Eukaryota</taxon>
        <taxon>Sar</taxon>
        <taxon>Alveolata</taxon>
        <taxon>Dinophyceae</taxon>
        <taxon>Suessiales</taxon>
        <taxon>Symbiodiniaceae</taxon>
        <taxon>Symbiodinium</taxon>
    </lineage>
</organism>
<dbReference type="Gene3D" id="3.30.360.10">
    <property type="entry name" value="Dihydrodipicolinate Reductase, domain 2"/>
    <property type="match status" value="1"/>
</dbReference>
<dbReference type="Pfam" id="PF22725">
    <property type="entry name" value="GFO_IDH_MocA_C3"/>
    <property type="match status" value="1"/>
</dbReference>
<dbReference type="OrthoDB" id="426876at2759"/>
<dbReference type="GO" id="GO:0000166">
    <property type="term" value="F:nucleotide binding"/>
    <property type="evidence" value="ECO:0007669"/>
    <property type="project" value="InterPro"/>
</dbReference>
<feature type="domain" description="Gfo/Idh/MocA-like oxidoreductase N-terminal" evidence="3">
    <location>
        <begin position="342"/>
        <end position="474"/>
    </location>
</feature>
<sequence length="768" mass="84953">MIRHALKALSKTVLPVHHLTREILHCDSFIGGGFGIFLFYSVTGGTVKTLRLGDSLTFLLLGIAWTRWHCGALGSKDGAPLTGVPTQRSARFRVASDLTSAIVLAGVRHEETIAAFDDGPKRRSRWSECKVAKKGKRWGLPDDKPYKPLSYVDLPMGLSEKEIDQFLREQRLEDLHRKIQAHELEDVDPDIRPPSPPPVYDKGGNRLNTRDVRIRKGMTAEYNRLIRYMIKHVDGYLPPVDWKPAKLMKKIIIPIEKFPQAPFMGVIIGPRGVNHKRLQDTTGCKIFIRGRDIGDKWQTDEEAAMPQHVHIEGETEVEKSFRARVSWPLLTPTIPLLDMPCRVAVVGAGPLVGRAHCLLLKRLAVDDDVELACICQRRADDTALAEQLQVPLYIDAKEMARRESLDGVVIAAPTHLHLALTQACIEGTKLRKEEGRGGILKALLIEKPICHDLQSAAELLSITDSAGVVVLVGHQRRHSRLVKQARQVVTDQDFGPLRGVNMEFSLLKPDSYFCKDDPSLEWRRRKGVGGPILINTIHDLDLMRFITGHEITKVFAMTSSAARGEEVEDSGGITVTFDHGAVGTLFFTDAAPAPWSYEFTTGENKKYPPVAGNDMRDCYHFMGAQRSLGFPSLCNFSYRGAAERGWDAPLTVEQPMVEVEDPLLLQMNHFVRVCRGEEIPVCSGRDAVESLAVVLAVLRSTECGRAVAPSELLAEVNKDAVSACRLDSSLLPISKESAACSAETTTARAGRKQLATVTESDFASPQSA</sequence>
<reference evidence="7 8" key="1">
    <citation type="submission" date="2016-02" db="EMBL/GenBank/DDBJ databases">
        <title>Genome analysis of coral dinoflagellate symbionts highlights evolutionary adaptations to a symbiotic lifestyle.</title>
        <authorList>
            <person name="Aranda M."/>
            <person name="Li Y."/>
            <person name="Liew Y.J."/>
            <person name="Baumgarten S."/>
            <person name="Simakov O."/>
            <person name="Wilson M."/>
            <person name="Piel J."/>
            <person name="Ashoor H."/>
            <person name="Bougouffa S."/>
            <person name="Bajic V.B."/>
            <person name="Ryu T."/>
            <person name="Ravasi T."/>
            <person name="Bayer T."/>
            <person name="Micklem G."/>
            <person name="Kim H."/>
            <person name="Bhak J."/>
            <person name="Lajeunesse T.C."/>
            <person name="Voolstra C.R."/>
        </authorList>
    </citation>
    <scope>NUCLEOTIDE SEQUENCE [LARGE SCALE GENOMIC DNA]</scope>
    <source>
        <strain evidence="7 8">CCMP2467</strain>
    </source>
</reference>
<protein>
    <submittedName>
        <fullName evidence="7">Branchpoint-bridging protein</fullName>
    </submittedName>
</protein>
<dbReference type="Gene3D" id="3.40.50.720">
    <property type="entry name" value="NAD(P)-binding Rossmann-like Domain"/>
    <property type="match status" value="1"/>
</dbReference>
<dbReference type="Gene3D" id="6.10.140.1790">
    <property type="match status" value="1"/>
</dbReference>
<evidence type="ECO:0000259" key="3">
    <source>
        <dbReference type="Pfam" id="PF01408"/>
    </source>
</evidence>
<accession>A0A1Q9DHX0</accession>
<dbReference type="InterPro" id="IPR036291">
    <property type="entry name" value="NAD(P)-bd_dom_sf"/>
</dbReference>
<feature type="region of interest" description="Disordered" evidence="2">
    <location>
        <begin position="187"/>
        <end position="206"/>
    </location>
</feature>
<dbReference type="InterPro" id="IPR051450">
    <property type="entry name" value="Gfo/Idh/MocA_Oxidoreductases"/>
</dbReference>
<name>A0A1Q9DHX0_SYMMI</name>
<dbReference type="InterPro" id="IPR047086">
    <property type="entry name" value="SF1-HH_sf"/>
</dbReference>
<dbReference type="Pfam" id="PF16275">
    <property type="entry name" value="SF1-HH"/>
    <property type="match status" value="1"/>
</dbReference>
<keyword evidence="8" id="KW-1185">Reference proteome</keyword>
<feature type="domain" description="Splicing factor 1 helix-hairpin" evidence="4">
    <location>
        <begin position="136"/>
        <end position="243"/>
    </location>
</feature>